<dbReference type="Pfam" id="PF00288">
    <property type="entry name" value="GHMP_kinases_N"/>
    <property type="match status" value="1"/>
</dbReference>
<name>A0ABW1KV69_9PROT</name>
<evidence type="ECO:0000256" key="8">
    <source>
        <dbReference type="ARBA" id="ARBA00023229"/>
    </source>
</evidence>
<dbReference type="SUPFAM" id="SSF54211">
    <property type="entry name" value="Ribosomal protein S5 domain 2-like"/>
    <property type="match status" value="1"/>
</dbReference>
<dbReference type="PIRSF" id="PIRSF010376">
    <property type="entry name" value="IspE"/>
    <property type="match status" value="1"/>
</dbReference>
<dbReference type="GO" id="GO:0050515">
    <property type="term" value="F:4-(cytidine 5'-diphospho)-2-C-methyl-D-erythritol kinase activity"/>
    <property type="evidence" value="ECO:0007669"/>
    <property type="project" value="UniProtKB-EC"/>
</dbReference>
<dbReference type="Gene3D" id="3.30.70.890">
    <property type="entry name" value="GHMP kinase, C-terminal domain"/>
    <property type="match status" value="1"/>
</dbReference>
<sequence length="292" mass="30504">MIALAAPAKINLYLHIGPVRPDGLHDLASLFVFARDGDVIRVEPAKSLSLTMTGPYAPLLKDLPPEKNLVYRAAQMLAHAAGVEAGAAITLEKNLPVAAGVGGGSADAAAALNALVALWKIDIGEEALIRLAFRLGADVPACLAKAPVNVSGAGERIEQGPSLPPLWITLVNPRVEMPTGPIFRAFDKAYPAPPAPLLANFRAANYQQLKQAMQATRNDLEAFAIEKAPVIREVINRLAAAPGALAARMSGSGATCFALFASPVSASRAARAAQARGHWAMASALYVRLGDV</sequence>
<evidence type="ECO:0000313" key="14">
    <source>
        <dbReference type="Proteomes" id="UP001596116"/>
    </source>
</evidence>
<dbReference type="InterPro" id="IPR004424">
    <property type="entry name" value="IspE"/>
</dbReference>
<evidence type="ECO:0000313" key="13">
    <source>
        <dbReference type="EMBL" id="MFC6034452.1"/>
    </source>
</evidence>
<dbReference type="InterPro" id="IPR013750">
    <property type="entry name" value="GHMP_kinase_C_dom"/>
</dbReference>
<dbReference type="PANTHER" id="PTHR43527">
    <property type="entry name" value="4-DIPHOSPHOCYTIDYL-2-C-METHYL-D-ERYTHRITOL KINASE, CHLOROPLASTIC"/>
    <property type="match status" value="1"/>
</dbReference>
<comment type="catalytic activity">
    <reaction evidence="10">
        <text>4-CDP-2-C-methyl-D-erythritol + ATP = 4-CDP-2-C-methyl-D-erythritol 2-phosphate + ADP + H(+)</text>
        <dbReference type="Rhea" id="RHEA:18437"/>
        <dbReference type="ChEBI" id="CHEBI:15378"/>
        <dbReference type="ChEBI" id="CHEBI:30616"/>
        <dbReference type="ChEBI" id="CHEBI:57823"/>
        <dbReference type="ChEBI" id="CHEBI:57919"/>
        <dbReference type="ChEBI" id="CHEBI:456216"/>
        <dbReference type="EC" id="2.7.1.148"/>
    </reaction>
</comment>
<keyword evidence="7 10" id="KW-0067">ATP-binding</keyword>
<keyword evidence="14" id="KW-1185">Reference proteome</keyword>
<keyword evidence="8 10" id="KW-0414">Isoprene biosynthesis</keyword>
<dbReference type="RefSeq" id="WP_379880225.1">
    <property type="nucleotide sequence ID" value="NZ_JBHPON010000001.1"/>
</dbReference>
<dbReference type="SUPFAM" id="SSF55060">
    <property type="entry name" value="GHMP Kinase, C-terminal domain"/>
    <property type="match status" value="1"/>
</dbReference>
<comment type="similarity">
    <text evidence="1 10">Belongs to the GHMP kinase family. IspE subfamily.</text>
</comment>
<dbReference type="NCBIfam" id="TIGR00154">
    <property type="entry name" value="ispE"/>
    <property type="match status" value="1"/>
</dbReference>
<dbReference type="Gene3D" id="3.30.230.10">
    <property type="match status" value="1"/>
</dbReference>
<dbReference type="InterPro" id="IPR014721">
    <property type="entry name" value="Ribsml_uS5_D2-typ_fold_subgr"/>
</dbReference>
<evidence type="ECO:0000256" key="1">
    <source>
        <dbReference type="ARBA" id="ARBA00009684"/>
    </source>
</evidence>
<dbReference type="PANTHER" id="PTHR43527:SF2">
    <property type="entry name" value="4-DIPHOSPHOCYTIDYL-2-C-METHYL-D-ERYTHRITOL KINASE, CHLOROPLASTIC"/>
    <property type="match status" value="1"/>
</dbReference>
<comment type="caution">
    <text evidence="13">The sequence shown here is derived from an EMBL/GenBank/DDBJ whole genome shotgun (WGS) entry which is preliminary data.</text>
</comment>
<evidence type="ECO:0000256" key="2">
    <source>
        <dbReference type="ARBA" id="ARBA00012052"/>
    </source>
</evidence>
<evidence type="ECO:0000259" key="11">
    <source>
        <dbReference type="Pfam" id="PF00288"/>
    </source>
</evidence>
<evidence type="ECO:0000256" key="5">
    <source>
        <dbReference type="ARBA" id="ARBA00022741"/>
    </source>
</evidence>
<evidence type="ECO:0000256" key="6">
    <source>
        <dbReference type="ARBA" id="ARBA00022777"/>
    </source>
</evidence>
<keyword evidence="4 10" id="KW-0808">Transferase</keyword>
<feature type="domain" description="GHMP kinase N-terminal" evidence="11">
    <location>
        <begin position="68"/>
        <end position="143"/>
    </location>
</feature>
<dbReference type="InterPro" id="IPR006204">
    <property type="entry name" value="GHMP_kinase_N_dom"/>
</dbReference>
<evidence type="ECO:0000256" key="4">
    <source>
        <dbReference type="ARBA" id="ARBA00022679"/>
    </source>
</evidence>
<dbReference type="Proteomes" id="UP001596116">
    <property type="component" value="Unassembled WGS sequence"/>
</dbReference>
<feature type="active site" evidence="10">
    <location>
        <position position="9"/>
    </location>
</feature>
<reference evidence="13 14" key="1">
    <citation type="submission" date="2024-09" db="EMBL/GenBank/DDBJ databases">
        <authorList>
            <person name="Zhang Z.-H."/>
        </authorList>
    </citation>
    <scope>NUCLEOTIDE SEQUENCE [LARGE SCALE GENOMIC DNA]</scope>
    <source>
        <strain evidence="13 14">HHTR114</strain>
    </source>
</reference>
<feature type="active site" evidence="10">
    <location>
        <position position="138"/>
    </location>
</feature>
<dbReference type="HAMAP" id="MF_00061">
    <property type="entry name" value="IspE"/>
    <property type="match status" value="1"/>
</dbReference>
<dbReference type="EC" id="2.7.1.148" evidence="2 10"/>
<comment type="function">
    <text evidence="10">Catalyzes the phosphorylation of the position 2 hydroxy group of 4-diphosphocytidyl-2C-methyl-D-erythritol.</text>
</comment>
<dbReference type="Pfam" id="PF08544">
    <property type="entry name" value="GHMP_kinases_C"/>
    <property type="match status" value="1"/>
</dbReference>
<evidence type="ECO:0000256" key="7">
    <source>
        <dbReference type="ARBA" id="ARBA00022840"/>
    </source>
</evidence>
<dbReference type="InterPro" id="IPR036554">
    <property type="entry name" value="GHMP_kinase_C_sf"/>
</dbReference>
<evidence type="ECO:0000256" key="3">
    <source>
        <dbReference type="ARBA" id="ARBA00017473"/>
    </source>
</evidence>
<comment type="pathway">
    <text evidence="10">Isoprenoid biosynthesis; isopentenyl diphosphate biosynthesis via DXP pathway; isopentenyl diphosphate from 1-deoxy-D-xylulose 5-phosphate: step 3/6.</text>
</comment>
<evidence type="ECO:0000259" key="12">
    <source>
        <dbReference type="Pfam" id="PF08544"/>
    </source>
</evidence>
<dbReference type="InterPro" id="IPR020568">
    <property type="entry name" value="Ribosomal_Su5_D2-typ_SF"/>
</dbReference>
<organism evidence="13 14">
    <name type="scientific">Hyphococcus aureus</name>
    <dbReference type="NCBI Taxonomy" id="2666033"/>
    <lineage>
        <taxon>Bacteria</taxon>
        <taxon>Pseudomonadati</taxon>
        <taxon>Pseudomonadota</taxon>
        <taxon>Alphaproteobacteria</taxon>
        <taxon>Parvularculales</taxon>
        <taxon>Parvularculaceae</taxon>
        <taxon>Hyphococcus</taxon>
    </lineage>
</organism>
<feature type="binding site" evidence="10">
    <location>
        <begin position="96"/>
        <end position="106"/>
    </location>
    <ligand>
        <name>ATP</name>
        <dbReference type="ChEBI" id="CHEBI:30616"/>
    </ligand>
</feature>
<feature type="domain" description="GHMP kinase C-terminal" evidence="12">
    <location>
        <begin position="198"/>
        <end position="277"/>
    </location>
</feature>
<proteinExistence type="inferred from homology"/>
<evidence type="ECO:0000256" key="10">
    <source>
        <dbReference type="HAMAP-Rule" id="MF_00061"/>
    </source>
</evidence>
<gene>
    <name evidence="10" type="primary">ispE</name>
    <name evidence="13" type="ORF">ACFMB1_02790</name>
</gene>
<keyword evidence="6 10" id="KW-0418">Kinase</keyword>
<accession>A0ABW1KV69</accession>
<protein>
    <recommendedName>
        <fullName evidence="3 10">4-diphosphocytidyl-2-C-methyl-D-erythritol kinase</fullName>
        <shortName evidence="10">CMK</shortName>
        <ecNumber evidence="2 10">2.7.1.148</ecNumber>
    </recommendedName>
    <alternativeName>
        <fullName evidence="9 10">4-(cytidine-5'-diphospho)-2-C-methyl-D-erythritol kinase</fullName>
    </alternativeName>
</protein>
<dbReference type="EMBL" id="JBHPON010000001">
    <property type="protein sequence ID" value="MFC6034452.1"/>
    <property type="molecule type" value="Genomic_DNA"/>
</dbReference>
<evidence type="ECO:0000256" key="9">
    <source>
        <dbReference type="ARBA" id="ARBA00032554"/>
    </source>
</evidence>
<dbReference type="NCBIfam" id="NF011202">
    <property type="entry name" value="PRK14608.1"/>
    <property type="match status" value="1"/>
</dbReference>
<keyword evidence="5 10" id="KW-0547">Nucleotide-binding</keyword>